<organism evidence="3">
    <name type="scientific">Schistocephalus solidus</name>
    <name type="common">Tapeworm</name>
    <dbReference type="NCBI Taxonomy" id="70667"/>
    <lineage>
        <taxon>Eukaryota</taxon>
        <taxon>Metazoa</taxon>
        <taxon>Spiralia</taxon>
        <taxon>Lophotrochozoa</taxon>
        <taxon>Platyhelminthes</taxon>
        <taxon>Cestoda</taxon>
        <taxon>Eucestoda</taxon>
        <taxon>Diphyllobothriidea</taxon>
        <taxon>Diphyllobothriidae</taxon>
        <taxon>Schistocephalus</taxon>
    </lineage>
</organism>
<name>A0A183TBM3_SCHSO</name>
<evidence type="ECO:0000313" key="2">
    <source>
        <dbReference type="Proteomes" id="UP000275846"/>
    </source>
</evidence>
<dbReference type="WBParaSite" id="SSLN_0001440301-mRNA-1">
    <property type="protein sequence ID" value="SSLN_0001440301-mRNA-1"/>
    <property type="gene ID" value="SSLN_0001440301"/>
</dbReference>
<accession>A0A183TBM3</accession>
<protein>
    <submittedName>
        <fullName evidence="3">Secreted protein</fullName>
    </submittedName>
</protein>
<proteinExistence type="predicted"/>
<dbReference type="Proteomes" id="UP000275846">
    <property type="component" value="Unassembled WGS sequence"/>
</dbReference>
<dbReference type="AlphaFoldDB" id="A0A183TBM3"/>
<reference evidence="3" key="1">
    <citation type="submission" date="2016-06" db="UniProtKB">
        <authorList>
            <consortium name="WormBaseParasite"/>
        </authorList>
    </citation>
    <scope>IDENTIFICATION</scope>
</reference>
<keyword evidence="2" id="KW-1185">Reference proteome</keyword>
<reference evidence="1 2" key="2">
    <citation type="submission" date="2018-11" db="EMBL/GenBank/DDBJ databases">
        <authorList>
            <consortium name="Pathogen Informatics"/>
        </authorList>
    </citation>
    <scope>NUCLEOTIDE SEQUENCE [LARGE SCALE GENOMIC DNA]</scope>
    <source>
        <strain evidence="1 2">NST_G2</strain>
    </source>
</reference>
<evidence type="ECO:0000313" key="3">
    <source>
        <dbReference type="WBParaSite" id="SSLN_0001440301-mRNA-1"/>
    </source>
</evidence>
<sequence length="119" mass="13332">MIRRTRRTIPLVLLGIRSDHDFFTADFVFGATVLLPGEMISQCPCGAVEDPVNLRHRLRQLCGLPTQFRLAISLQVLYGERPGDLLSRPSPMCSTTLTTGTPLRRPFWIVPRGSITINI</sequence>
<evidence type="ECO:0000313" key="1">
    <source>
        <dbReference type="EMBL" id="VDM00257.1"/>
    </source>
</evidence>
<dbReference type="EMBL" id="UYSU01038444">
    <property type="protein sequence ID" value="VDM00257.1"/>
    <property type="molecule type" value="Genomic_DNA"/>
</dbReference>
<gene>
    <name evidence="1" type="ORF">SSLN_LOCUS13871</name>
</gene>